<dbReference type="Proteomes" id="UP000005396">
    <property type="component" value="Unassembled WGS sequence"/>
</dbReference>
<name>A8S0W1_ENTBW</name>
<dbReference type="HOGENOM" id="CLU_2732847_0_0_9"/>
<organism evidence="2 3">
    <name type="scientific">Enterocloster bolteae (strain ATCC BAA-613 / DSM 15670 / CCUG 46953 / JCM 12243 / WAL 16351)</name>
    <name type="common">Clostridium bolteae</name>
    <dbReference type="NCBI Taxonomy" id="411902"/>
    <lineage>
        <taxon>Bacteria</taxon>
        <taxon>Bacillati</taxon>
        <taxon>Bacillota</taxon>
        <taxon>Clostridia</taxon>
        <taxon>Lachnospirales</taxon>
        <taxon>Lachnospiraceae</taxon>
        <taxon>Enterocloster</taxon>
    </lineage>
</organism>
<feature type="compositionally biased region" description="Basic and acidic residues" evidence="1">
    <location>
        <begin position="62"/>
        <end position="71"/>
    </location>
</feature>
<protein>
    <submittedName>
        <fullName evidence="2">Uncharacterized protein</fullName>
    </submittedName>
</protein>
<dbReference type="EMBL" id="ABCC02000044">
    <property type="protein sequence ID" value="EDP13907.1"/>
    <property type="molecule type" value="Genomic_DNA"/>
</dbReference>
<feature type="region of interest" description="Disordered" evidence="1">
    <location>
        <begin position="44"/>
        <end position="71"/>
    </location>
</feature>
<sequence length="71" mass="8008">MKERCRGRNGQPRKPQGTGIPEHTIINLKGGKKPHEIPILHYTPSHTHTGWNGSQALNQNTKETDYHTVTI</sequence>
<evidence type="ECO:0000313" key="2">
    <source>
        <dbReference type="EMBL" id="EDP13907.1"/>
    </source>
</evidence>
<accession>A8S0W1</accession>
<reference evidence="2 3" key="1">
    <citation type="submission" date="2007-08" db="EMBL/GenBank/DDBJ databases">
        <authorList>
            <person name="Fulton L."/>
            <person name="Clifton S."/>
            <person name="Fulton B."/>
            <person name="Xu J."/>
            <person name="Minx P."/>
            <person name="Pepin K.H."/>
            <person name="Johnson M."/>
            <person name="Thiruvilangam P."/>
            <person name="Bhonagiri V."/>
            <person name="Nash W.E."/>
            <person name="Mardis E.R."/>
            <person name="Wilson R.K."/>
        </authorList>
    </citation>
    <scope>NUCLEOTIDE SEQUENCE [LARGE SCALE GENOMIC DNA]</scope>
    <source>
        <strain evidence="3">ATCC BAA-613 / DSM 15670 / CCUG 46953 / JCM 12243 / WAL 16351</strain>
    </source>
</reference>
<proteinExistence type="predicted"/>
<dbReference type="PaxDb" id="411902-CLOBOL_05788"/>
<evidence type="ECO:0000313" key="3">
    <source>
        <dbReference type="Proteomes" id="UP000005396"/>
    </source>
</evidence>
<comment type="caution">
    <text evidence="2">The sequence shown here is derived from an EMBL/GenBank/DDBJ whole genome shotgun (WGS) entry which is preliminary data.</text>
</comment>
<feature type="compositionally biased region" description="Polar residues" evidence="1">
    <location>
        <begin position="44"/>
        <end position="61"/>
    </location>
</feature>
<feature type="region of interest" description="Disordered" evidence="1">
    <location>
        <begin position="1"/>
        <end position="23"/>
    </location>
</feature>
<gene>
    <name evidence="2" type="ORF">CLOBOL_05788</name>
</gene>
<reference evidence="2 3" key="2">
    <citation type="submission" date="2007-09" db="EMBL/GenBank/DDBJ databases">
        <title>Draft genome sequence of Clostridium bolteae (ATCC BAA-613).</title>
        <authorList>
            <person name="Sudarsanam P."/>
            <person name="Ley R."/>
            <person name="Guruge J."/>
            <person name="Turnbaugh P.J."/>
            <person name="Mahowald M."/>
            <person name="Liep D."/>
            <person name="Gordon J."/>
        </authorList>
    </citation>
    <scope>NUCLEOTIDE SEQUENCE [LARGE SCALE GENOMIC DNA]</scope>
    <source>
        <strain evidence="3">ATCC BAA-613 / DSM 15670 / CCUG 46953 / JCM 12243 / WAL 16351</strain>
    </source>
</reference>
<dbReference type="AlphaFoldDB" id="A8S0W1"/>
<evidence type="ECO:0000256" key="1">
    <source>
        <dbReference type="SAM" id="MobiDB-lite"/>
    </source>
</evidence>